<keyword evidence="6" id="KW-1185">Reference proteome</keyword>
<name>A0A399RDQ2_9PROT</name>
<comment type="caution">
    <text evidence="5">The sequence shown here is derived from an EMBL/GenBank/DDBJ whole genome shotgun (WGS) entry which is preliminary data.</text>
</comment>
<evidence type="ECO:0000256" key="3">
    <source>
        <dbReference type="SAM" id="SignalP"/>
    </source>
</evidence>
<dbReference type="RefSeq" id="WP_119376702.1">
    <property type="nucleotide sequence ID" value="NZ_QWFX01000013.1"/>
</dbReference>
<proteinExistence type="predicted"/>
<feature type="chain" id="PRO_5017335297" evidence="3">
    <location>
        <begin position="20"/>
        <end position="159"/>
    </location>
</feature>
<gene>
    <name evidence="5" type="ORF">D1223_12200</name>
</gene>
<evidence type="ECO:0000256" key="2">
    <source>
        <dbReference type="ARBA" id="ARBA00023136"/>
    </source>
</evidence>
<evidence type="ECO:0000313" key="5">
    <source>
        <dbReference type="EMBL" id="RIJ28167.1"/>
    </source>
</evidence>
<organism evidence="5 6">
    <name type="scientific">Henriciella mobilis</name>
    <dbReference type="NCBI Taxonomy" id="2305467"/>
    <lineage>
        <taxon>Bacteria</taxon>
        <taxon>Pseudomonadati</taxon>
        <taxon>Pseudomonadota</taxon>
        <taxon>Alphaproteobacteria</taxon>
        <taxon>Hyphomonadales</taxon>
        <taxon>Hyphomonadaceae</taxon>
        <taxon>Henriciella</taxon>
    </lineage>
</organism>
<keyword evidence="1 3" id="KW-0732">Signal</keyword>
<dbReference type="EMBL" id="QWFX01000013">
    <property type="protein sequence ID" value="RIJ28167.1"/>
    <property type="molecule type" value="Genomic_DNA"/>
</dbReference>
<dbReference type="InterPro" id="IPR037873">
    <property type="entry name" value="BamE-like"/>
</dbReference>
<dbReference type="GO" id="GO:0019867">
    <property type="term" value="C:outer membrane"/>
    <property type="evidence" value="ECO:0007669"/>
    <property type="project" value="InterPro"/>
</dbReference>
<evidence type="ECO:0000256" key="1">
    <source>
        <dbReference type="ARBA" id="ARBA00022729"/>
    </source>
</evidence>
<dbReference type="InterPro" id="IPR007450">
    <property type="entry name" value="BamE_dom"/>
</dbReference>
<feature type="domain" description="Outer membrane protein assembly factor BamE" evidence="4">
    <location>
        <begin position="29"/>
        <end position="102"/>
    </location>
</feature>
<dbReference type="PROSITE" id="PS51257">
    <property type="entry name" value="PROKAR_LIPOPROTEIN"/>
    <property type="match status" value="1"/>
</dbReference>
<protein>
    <submittedName>
        <fullName evidence="5">Outer membrane protein assembly factor BamE</fullName>
    </submittedName>
</protein>
<dbReference type="Pfam" id="PF04355">
    <property type="entry name" value="BamE"/>
    <property type="match status" value="1"/>
</dbReference>
<accession>A0A399RDQ2</accession>
<dbReference type="AlphaFoldDB" id="A0A399RDQ2"/>
<reference evidence="5 6" key="1">
    <citation type="submission" date="2018-08" db="EMBL/GenBank/DDBJ databases">
        <title>Henriciella mobilis sp. nov., isolated from seawater.</title>
        <authorList>
            <person name="Cheng H."/>
            <person name="Wu Y.-H."/>
            <person name="Xu X.-W."/>
            <person name="Guo L.-L."/>
        </authorList>
    </citation>
    <scope>NUCLEOTIDE SEQUENCE [LARGE SCALE GENOMIC DNA]</scope>
    <source>
        <strain evidence="5 6">JN25</strain>
    </source>
</reference>
<keyword evidence="2" id="KW-0472">Membrane</keyword>
<dbReference type="Gene3D" id="3.30.1450.10">
    <property type="match status" value="1"/>
</dbReference>
<feature type="signal peptide" evidence="3">
    <location>
        <begin position="1"/>
        <end position="19"/>
    </location>
</feature>
<sequence>MSKTIIAASLALACFSATGCISTVKAYHGYAPDEINPADVEPGLDTRSSVLAQLGSPSTESVFDDNTWMYITTIQERFAFFRPEISTRTITAIRFSEEDVVEEVLKYNQDDGRVISYASRETPTRGRELGLWEQIFGTVGQVALPATDEATPGNPTGRR</sequence>
<evidence type="ECO:0000313" key="6">
    <source>
        <dbReference type="Proteomes" id="UP000266385"/>
    </source>
</evidence>
<evidence type="ECO:0000259" key="4">
    <source>
        <dbReference type="Pfam" id="PF04355"/>
    </source>
</evidence>
<dbReference type="OrthoDB" id="7203955at2"/>
<dbReference type="Proteomes" id="UP000266385">
    <property type="component" value="Unassembled WGS sequence"/>
</dbReference>